<evidence type="ECO:0000313" key="2">
    <source>
        <dbReference type="EMBL" id="GET44494.1"/>
    </source>
</evidence>
<dbReference type="Proteomes" id="UP001050975">
    <property type="component" value="Unassembled WGS sequence"/>
</dbReference>
<organism evidence="2 3">
    <name type="scientific">Microseira wollei NIES-4236</name>
    <dbReference type="NCBI Taxonomy" id="2530354"/>
    <lineage>
        <taxon>Bacteria</taxon>
        <taxon>Bacillati</taxon>
        <taxon>Cyanobacteriota</taxon>
        <taxon>Cyanophyceae</taxon>
        <taxon>Oscillatoriophycideae</taxon>
        <taxon>Aerosakkonematales</taxon>
        <taxon>Aerosakkonemataceae</taxon>
        <taxon>Microseira</taxon>
    </lineage>
</organism>
<dbReference type="EMBL" id="BLAY01000376">
    <property type="protein sequence ID" value="GET44494.1"/>
    <property type="molecule type" value="Genomic_DNA"/>
</dbReference>
<dbReference type="AlphaFoldDB" id="A0AAV3XPL2"/>
<reference evidence="2" key="1">
    <citation type="submission" date="2019-10" db="EMBL/GenBank/DDBJ databases">
        <title>Draft genome sequece of Microseira wollei NIES-4236.</title>
        <authorList>
            <person name="Yamaguchi H."/>
            <person name="Suzuki S."/>
            <person name="Kawachi M."/>
        </authorList>
    </citation>
    <scope>NUCLEOTIDE SEQUENCE</scope>
    <source>
        <strain evidence="2">NIES-4236</strain>
    </source>
</reference>
<comment type="caution">
    <text evidence="2">The sequence shown here is derived from an EMBL/GenBank/DDBJ whole genome shotgun (WGS) entry which is preliminary data.</text>
</comment>
<feature type="region of interest" description="Disordered" evidence="1">
    <location>
        <begin position="1"/>
        <end position="31"/>
    </location>
</feature>
<name>A0AAV3XPL2_9CYAN</name>
<evidence type="ECO:0000256" key="1">
    <source>
        <dbReference type="SAM" id="MobiDB-lite"/>
    </source>
</evidence>
<keyword evidence="3" id="KW-1185">Reference proteome</keyword>
<protein>
    <submittedName>
        <fullName evidence="2">Uncharacterized protein</fullName>
    </submittedName>
</protein>
<sequence length="31" mass="3578">MGVDRRHPGLQRLKPRSPVVTKGYMLSSRVR</sequence>
<evidence type="ECO:0000313" key="3">
    <source>
        <dbReference type="Proteomes" id="UP001050975"/>
    </source>
</evidence>
<accession>A0AAV3XPL2</accession>
<proteinExistence type="predicted"/>
<gene>
    <name evidence="2" type="ORF">MiSe_93240</name>
</gene>